<evidence type="ECO:0000313" key="3">
    <source>
        <dbReference type="Proteomes" id="UP000449906"/>
    </source>
</evidence>
<sequence>MTTPAGLRSRRTRPPQQITRNLNELLQELRVMQTGVQILTGFLLTVPFTERFSSLTELQQRLYLGILVTAVLTTLVIVAPVCYHRLLFRQGERDWIVRAAHRCALAGLTGLAIVSAAVVLLVFDVVLGLAAALIAAAAVALAFIVMWAVVPLSGRGHAR</sequence>
<evidence type="ECO:0000256" key="1">
    <source>
        <dbReference type="SAM" id="Phobius"/>
    </source>
</evidence>
<dbReference type="EMBL" id="WBVM01000006">
    <property type="protein sequence ID" value="KAB2807237.1"/>
    <property type="molecule type" value="Genomic_DNA"/>
</dbReference>
<dbReference type="RefSeq" id="WP_151583107.1">
    <property type="nucleotide sequence ID" value="NZ_WBVM01000006.1"/>
</dbReference>
<dbReference type="AlphaFoldDB" id="A0A7J5DR41"/>
<proteinExistence type="predicted"/>
<name>A0A7J5DR41_NOCSI</name>
<comment type="caution">
    <text evidence="2">The sequence shown here is derived from an EMBL/GenBank/DDBJ whole genome shotgun (WGS) entry which is preliminary data.</text>
</comment>
<dbReference type="Pfam" id="PF19853">
    <property type="entry name" value="DUF6328"/>
    <property type="match status" value="1"/>
</dbReference>
<accession>A0A7J5DR41</accession>
<evidence type="ECO:0000313" key="2">
    <source>
        <dbReference type="EMBL" id="KAB2807237.1"/>
    </source>
</evidence>
<protein>
    <submittedName>
        <fullName evidence="2">Sodium:proton antiporter</fullName>
    </submittedName>
</protein>
<dbReference type="Proteomes" id="UP000449906">
    <property type="component" value="Unassembled WGS sequence"/>
</dbReference>
<keyword evidence="1" id="KW-1133">Transmembrane helix</keyword>
<dbReference type="InterPro" id="IPR046291">
    <property type="entry name" value="DUF6328"/>
</dbReference>
<feature type="transmembrane region" description="Helical" evidence="1">
    <location>
        <begin position="129"/>
        <end position="150"/>
    </location>
</feature>
<feature type="transmembrane region" description="Helical" evidence="1">
    <location>
        <begin position="103"/>
        <end position="123"/>
    </location>
</feature>
<organism evidence="2 3">
    <name type="scientific">Nocardioides simplex</name>
    <name type="common">Arthrobacter simplex</name>
    <dbReference type="NCBI Taxonomy" id="2045"/>
    <lineage>
        <taxon>Bacteria</taxon>
        <taxon>Bacillati</taxon>
        <taxon>Actinomycetota</taxon>
        <taxon>Actinomycetes</taxon>
        <taxon>Propionibacteriales</taxon>
        <taxon>Nocardioidaceae</taxon>
        <taxon>Pimelobacter</taxon>
    </lineage>
</organism>
<feature type="transmembrane region" description="Helical" evidence="1">
    <location>
        <begin position="62"/>
        <end position="83"/>
    </location>
</feature>
<gene>
    <name evidence="2" type="ORF">F9L07_27530</name>
</gene>
<keyword evidence="1" id="KW-0472">Membrane</keyword>
<reference evidence="2 3" key="1">
    <citation type="submission" date="2019-09" db="EMBL/GenBank/DDBJ databases">
        <title>Pimelobacter sp. isolated from Paulinella.</title>
        <authorList>
            <person name="Jeong S.E."/>
        </authorList>
    </citation>
    <scope>NUCLEOTIDE SEQUENCE [LARGE SCALE GENOMIC DNA]</scope>
    <source>
        <strain evidence="2 3">Pch-N</strain>
    </source>
</reference>
<keyword evidence="1" id="KW-0812">Transmembrane</keyword>